<dbReference type="EMBL" id="SDPH01000005">
    <property type="protein sequence ID" value="TPH06060.1"/>
    <property type="molecule type" value="Genomic_DNA"/>
</dbReference>
<protein>
    <submittedName>
        <fullName evidence="1">Uncharacterized protein</fullName>
    </submittedName>
</protein>
<comment type="caution">
    <text evidence="1">The sequence shown here is derived from an EMBL/GenBank/DDBJ whole genome shotgun (WGS) entry which is preliminary data.</text>
</comment>
<keyword evidence="2" id="KW-1185">Reference proteome</keyword>
<gene>
    <name evidence="1" type="ORF">EUX50_02615</name>
</gene>
<organism evidence="1 2">
    <name type="scientific">Haemophilus haemolyticus</name>
    <dbReference type="NCBI Taxonomy" id="726"/>
    <lineage>
        <taxon>Bacteria</taxon>
        <taxon>Pseudomonadati</taxon>
        <taxon>Pseudomonadota</taxon>
        <taxon>Gammaproteobacteria</taxon>
        <taxon>Pasteurellales</taxon>
        <taxon>Pasteurellaceae</taxon>
        <taxon>Haemophilus</taxon>
    </lineage>
</organism>
<dbReference type="RefSeq" id="WP_140585926.1">
    <property type="nucleotide sequence ID" value="NZ_SDPH01000005.1"/>
</dbReference>
<name>A0ABY2YQT6_HAEHA</name>
<reference evidence="1 2" key="1">
    <citation type="submission" date="2019-01" db="EMBL/GenBank/DDBJ databases">
        <title>Comparative genomic analysis identifies haemin-independent Haemophilus haemolyticus: a formal re-classification of Haemophilus intermedius.</title>
        <authorList>
            <person name="Harris T.M."/>
            <person name="Price E.P."/>
            <person name="Sarovich D.S."/>
            <person name="Norskov-Lauritsen N."/>
            <person name="Beissbarth J."/>
            <person name="Chang A.B."/>
            <person name="Smith-Vaughan H.C."/>
        </authorList>
    </citation>
    <scope>NUCLEOTIDE SEQUENCE [LARGE SCALE GENOMIC DNA]</scope>
    <source>
        <strain evidence="1 2">CCUG 15949</strain>
    </source>
</reference>
<sequence length="61" mass="7189">MLIAKFENGRKFYQDNLGHKYQYNLEDLIDFQNYAVDTDAQLRDKLCMIPIRNELGGGIYD</sequence>
<evidence type="ECO:0000313" key="1">
    <source>
        <dbReference type="EMBL" id="TPH06060.1"/>
    </source>
</evidence>
<evidence type="ECO:0000313" key="2">
    <source>
        <dbReference type="Proteomes" id="UP000318353"/>
    </source>
</evidence>
<proteinExistence type="predicted"/>
<accession>A0ABY2YQT6</accession>
<dbReference type="Proteomes" id="UP000318353">
    <property type="component" value="Unassembled WGS sequence"/>
</dbReference>